<dbReference type="OrthoDB" id="5538558at2759"/>
<feature type="region of interest" description="Disordered" evidence="1">
    <location>
        <begin position="44"/>
        <end position="65"/>
    </location>
</feature>
<organism evidence="2 3">
    <name type="scientific">Phanerochaete sordida</name>
    <dbReference type="NCBI Taxonomy" id="48140"/>
    <lineage>
        <taxon>Eukaryota</taxon>
        <taxon>Fungi</taxon>
        <taxon>Dikarya</taxon>
        <taxon>Basidiomycota</taxon>
        <taxon>Agaricomycotina</taxon>
        <taxon>Agaricomycetes</taxon>
        <taxon>Polyporales</taxon>
        <taxon>Phanerochaetaceae</taxon>
        <taxon>Phanerochaete</taxon>
    </lineage>
</organism>
<feature type="compositionally biased region" description="Basic and acidic residues" evidence="1">
    <location>
        <begin position="53"/>
        <end position="62"/>
    </location>
</feature>
<dbReference type="GO" id="GO:0047617">
    <property type="term" value="F:fatty acyl-CoA hydrolase activity"/>
    <property type="evidence" value="ECO:0007669"/>
    <property type="project" value="TreeGrafter"/>
</dbReference>
<reference evidence="2 3" key="1">
    <citation type="submission" date="2021-08" db="EMBL/GenBank/DDBJ databases">
        <title>Draft Genome Sequence of Phanerochaete sordida strain YK-624.</title>
        <authorList>
            <person name="Mori T."/>
            <person name="Dohra H."/>
            <person name="Suzuki T."/>
            <person name="Kawagishi H."/>
            <person name="Hirai H."/>
        </authorList>
    </citation>
    <scope>NUCLEOTIDE SEQUENCE [LARGE SCALE GENOMIC DNA]</scope>
    <source>
        <strain evidence="2 3">YK-624</strain>
    </source>
</reference>
<dbReference type="InterPro" id="IPR050563">
    <property type="entry name" value="4-hydroxybenzoyl-CoA_TE"/>
</dbReference>
<keyword evidence="3" id="KW-1185">Reference proteome</keyword>
<dbReference type="InterPro" id="IPR029069">
    <property type="entry name" value="HotDog_dom_sf"/>
</dbReference>
<dbReference type="CDD" id="cd00586">
    <property type="entry name" value="4HBT"/>
    <property type="match status" value="1"/>
</dbReference>
<dbReference type="EMBL" id="BPQB01000105">
    <property type="protein sequence ID" value="GJE99277.1"/>
    <property type="molecule type" value="Genomic_DNA"/>
</dbReference>
<protein>
    <submittedName>
        <fullName evidence="2">Acyl-CoA thioesterase</fullName>
    </submittedName>
</protein>
<dbReference type="Gene3D" id="3.10.129.10">
    <property type="entry name" value="Hotdog Thioesterase"/>
    <property type="match status" value="1"/>
</dbReference>
<evidence type="ECO:0000313" key="2">
    <source>
        <dbReference type="EMBL" id="GJE99277.1"/>
    </source>
</evidence>
<dbReference type="PANTHER" id="PTHR31793">
    <property type="entry name" value="4-HYDROXYBENZOYL-COA THIOESTERASE FAMILY MEMBER"/>
    <property type="match status" value="1"/>
</dbReference>
<dbReference type="PANTHER" id="PTHR31793:SF39">
    <property type="entry name" value="THIOESTERASE_THIOL ESTER DEHYDRASE-ISOMERASE"/>
    <property type="match status" value="1"/>
</dbReference>
<evidence type="ECO:0000256" key="1">
    <source>
        <dbReference type="SAM" id="MobiDB-lite"/>
    </source>
</evidence>
<accession>A0A9P3GPQ6</accession>
<dbReference type="SUPFAM" id="SSF54637">
    <property type="entry name" value="Thioesterase/thiol ester dehydrase-isomerase"/>
    <property type="match status" value="1"/>
</dbReference>
<dbReference type="Proteomes" id="UP000703269">
    <property type="component" value="Unassembled WGS sequence"/>
</dbReference>
<comment type="caution">
    <text evidence="2">The sequence shown here is derived from an EMBL/GenBank/DDBJ whole genome shotgun (WGS) entry which is preliminary data.</text>
</comment>
<sequence length="266" mass="29916">MLRTAHLARFSRTLTSVSRAAPSVRHSSSIKSLYAQFQDPASPFHIAPGTRGPAHEEDHGFDDVDGVDAGAAEEARRELMRLGYDPTSFWEQHIVWGDHDSFQHVNNVRYLRFFESGRIKWMMSLGREIGGAEKAEAMMKGRGVSLILKSVSINYKRPVTYPDTLLIAHRPHAGPMGSAAHTETGPRDTQVDPGRAARRLARTHFHCMAVAWSYKQRRIVTESDSVLVWYDYDKLAKCSPGEEVLQVLERRMNLGRETLQAIEGTS</sequence>
<proteinExistence type="predicted"/>
<evidence type="ECO:0000313" key="3">
    <source>
        <dbReference type="Proteomes" id="UP000703269"/>
    </source>
</evidence>
<name>A0A9P3GPQ6_9APHY</name>
<gene>
    <name evidence="2" type="ORF">PsYK624_155300</name>
</gene>
<dbReference type="AlphaFoldDB" id="A0A9P3GPQ6"/>
<dbReference type="Pfam" id="PF13279">
    <property type="entry name" value="4HBT_2"/>
    <property type="match status" value="1"/>
</dbReference>